<dbReference type="InterPro" id="IPR050855">
    <property type="entry name" value="NDM-1-like"/>
</dbReference>
<dbReference type="HOGENOM" id="CLU_450566_0_0_1"/>
<accession>A0A0D1W2J2</accession>
<evidence type="ECO:0000313" key="3">
    <source>
        <dbReference type="EMBL" id="KIV82980.1"/>
    </source>
</evidence>
<dbReference type="Pfam" id="PF00753">
    <property type="entry name" value="Lactamase_B"/>
    <property type="match status" value="1"/>
</dbReference>
<evidence type="ECO:0000259" key="2">
    <source>
        <dbReference type="SMART" id="SM00849"/>
    </source>
</evidence>
<dbReference type="CDD" id="cd06262">
    <property type="entry name" value="metallo-hydrolase-like_MBL-fold"/>
    <property type="match status" value="1"/>
</dbReference>
<feature type="domain" description="Metallo-beta-lactamase" evidence="2">
    <location>
        <begin position="94"/>
        <end position="351"/>
    </location>
</feature>
<dbReference type="Proteomes" id="UP000053599">
    <property type="component" value="Unassembled WGS sequence"/>
</dbReference>
<sequence>MLTSSKPQGQRSWLLPISSHHNMRSEDCVRLSMPESCPFTISRINLTSESGHDTWLIREHDQYGEYPQIYAKVCRTPSQQSLSRCQHGGPIDSKEMASVIADKVIVLSDAGCGTEVPNTTTIDHSTLADNNQTPSKARTGPEPEVWNLRTFLEYTINPDGRIPYLVVSTHCHYDHILGLAKLPHTTTGDALAPGNQENLVGSRPATTVLASSHDKSFVTPYSNLQRHSLCKSVGLKAPAYSITWAEDLSRVTWRSPSPPTEPSIPTSVTVLHTPGHTPDSLSWYDADLALLCVGDTFYVKETDVTRAPPWGPEPPMPTIFPSEGNMADLWQTLKKLLDFVQARKKELLSQHDLSRTKVARCHSHRCAGQDQCGFYHEQTLEPLFREEMVNSWVEDDWLLVDLQLESPRVYLAAAHTTVSLDAEAAIKSFGEFMARVLRDQIPKVRVDDGGHGEERWLWDYALQDDGHARSHEGGKHDDEDTAESNPNDDLRYLYQFSVVAPLKIIEEGRKKIALDDYLI</sequence>
<dbReference type="PANTHER" id="PTHR42951">
    <property type="entry name" value="METALLO-BETA-LACTAMASE DOMAIN-CONTAINING"/>
    <property type="match status" value="1"/>
</dbReference>
<feature type="compositionally biased region" description="Polar residues" evidence="1">
    <location>
        <begin position="121"/>
        <end position="136"/>
    </location>
</feature>
<organism evidence="3 4">
    <name type="scientific">Exophiala sideris</name>
    <dbReference type="NCBI Taxonomy" id="1016849"/>
    <lineage>
        <taxon>Eukaryota</taxon>
        <taxon>Fungi</taxon>
        <taxon>Dikarya</taxon>
        <taxon>Ascomycota</taxon>
        <taxon>Pezizomycotina</taxon>
        <taxon>Eurotiomycetes</taxon>
        <taxon>Chaetothyriomycetidae</taxon>
        <taxon>Chaetothyriales</taxon>
        <taxon>Herpotrichiellaceae</taxon>
        <taxon>Exophiala</taxon>
    </lineage>
</organism>
<dbReference type="Gene3D" id="3.60.15.10">
    <property type="entry name" value="Ribonuclease Z/Hydroxyacylglutathione hydrolase-like"/>
    <property type="match status" value="1"/>
</dbReference>
<dbReference type="PANTHER" id="PTHR42951:SF4">
    <property type="entry name" value="ACYL-COENZYME A THIOESTERASE MBLAC2"/>
    <property type="match status" value="1"/>
</dbReference>
<dbReference type="EMBL" id="KN846952">
    <property type="protein sequence ID" value="KIV82980.1"/>
    <property type="molecule type" value="Genomic_DNA"/>
</dbReference>
<dbReference type="STRING" id="1016849.A0A0D1W2J2"/>
<name>A0A0D1W2J2_9EURO</name>
<proteinExistence type="predicted"/>
<evidence type="ECO:0000313" key="4">
    <source>
        <dbReference type="Proteomes" id="UP000053599"/>
    </source>
</evidence>
<dbReference type="AlphaFoldDB" id="A0A0D1W2J2"/>
<dbReference type="SUPFAM" id="SSF56281">
    <property type="entry name" value="Metallo-hydrolase/oxidoreductase"/>
    <property type="match status" value="1"/>
</dbReference>
<feature type="region of interest" description="Disordered" evidence="1">
    <location>
        <begin position="121"/>
        <end position="142"/>
    </location>
</feature>
<dbReference type="OrthoDB" id="3341310at2759"/>
<evidence type="ECO:0000256" key="1">
    <source>
        <dbReference type="SAM" id="MobiDB-lite"/>
    </source>
</evidence>
<dbReference type="SMART" id="SM00849">
    <property type="entry name" value="Lactamase_B"/>
    <property type="match status" value="1"/>
</dbReference>
<protein>
    <recommendedName>
        <fullName evidence="2">Metallo-beta-lactamase domain-containing protein</fullName>
    </recommendedName>
</protein>
<gene>
    <name evidence="3" type="ORF">PV11_05042</name>
</gene>
<reference evidence="3 4" key="1">
    <citation type="submission" date="2015-01" db="EMBL/GenBank/DDBJ databases">
        <title>The Genome Sequence of Exophiala sideris CBS121828.</title>
        <authorList>
            <consortium name="The Broad Institute Genomics Platform"/>
            <person name="Cuomo C."/>
            <person name="de Hoog S."/>
            <person name="Gorbushina A."/>
            <person name="Stielow B."/>
            <person name="Teixiera M."/>
            <person name="Abouelleil A."/>
            <person name="Chapman S.B."/>
            <person name="Priest M."/>
            <person name="Young S.K."/>
            <person name="Wortman J."/>
            <person name="Nusbaum C."/>
            <person name="Birren B."/>
        </authorList>
    </citation>
    <scope>NUCLEOTIDE SEQUENCE [LARGE SCALE GENOMIC DNA]</scope>
    <source>
        <strain evidence="3 4">CBS 121828</strain>
    </source>
</reference>
<dbReference type="InterPro" id="IPR001279">
    <property type="entry name" value="Metallo-B-lactamas"/>
</dbReference>
<dbReference type="InterPro" id="IPR036866">
    <property type="entry name" value="RibonucZ/Hydroxyglut_hydro"/>
</dbReference>